<dbReference type="AlphaFoldDB" id="A0A4Y9FYC4"/>
<gene>
    <name evidence="2" type="ORF">E4U02_06150</name>
</gene>
<dbReference type="GO" id="GO:0016740">
    <property type="term" value="F:transferase activity"/>
    <property type="evidence" value="ECO:0007669"/>
    <property type="project" value="UniProtKB-KW"/>
</dbReference>
<dbReference type="PROSITE" id="PS51273">
    <property type="entry name" value="GATASE_TYPE_1"/>
    <property type="match status" value="1"/>
</dbReference>
<evidence type="ECO:0000313" key="3">
    <source>
        <dbReference type="Proteomes" id="UP000298358"/>
    </source>
</evidence>
<dbReference type="Gene3D" id="3.40.50.880">
    <property type="match status" value="1"/>
</dbReference>
<comment type="caution">
    <text evidence="2">The sequence shown here is derived from an EMBL/GenBank/DDBJ whole genome shotgun (WGS) entry which is preliminary data.</text>
</comment>
<dbReference type="PANTHER" id="PTHR42695:SF5">
    <property type="entry name" value="GLUTAMINE AMIDOTRANSFERASE YLR126C-RELATED"/>
    <property type="match status" value="1"/>
</dbReference>
<sequence length="291" mass="31226">MGTPDGLGAAHLLASSSRRCAVLVSGIVSRTRPFVLLATRPEDGPADEEYELFLRYGGLRPEELIRVRLEAGPMPELDLDAISGIFVGGSPFNASDPDERKSAVQRRVEAEFDALLREVVARDFPFLGACYGVGTLGSHIGAAIGREFGEPIGVVPVTLTEAGTADPLLQGMPPTFDAFVGHKEAISSLPASAVLLASSPDSPVQMFRVGRHVYPTQFHPELDVDGITTRIRAYAGHGYFAPEELDDTLAAAARVPVTETGRILRRFVELFARRARRAAPGDANGPWEPVV</sequence>
<dbReference type="SUPFAM" id="SSF52317">
    <property type="entry name" value="Class I glutamine amidotransferase-like"/>
    <property type="match status" value="1"/>
</dbReference>
<keyword evidence="3" id="KW-1185">Reference proteome</keyword>
<dbReference type="EMBL" id="SPQB01000010">
    <property type="protein sequence ID" value="TFU33308.1"/>
    <property type="molecule type" value="Genomic_DNA"/>
</dbReference>
<accession>A0A4Y9FYC4</accession>
<dbReference type="Proteomes" id="UP000298358">
    <property type="component" value="Unassembled WGS sequence"/>
</dbReference>
<evidence type="ECO:0000313" key="2">
    <source>
        <dbReference type="EMBL" id="TFU33308.1"/>
    </source>
</evidence>
<dbReference type="InterPro" id="IPR017926">
    <property type="entry name" value="GATASE"/>
</dbReference>
<protein>
    <submittedName>
        <fullName evidence="2">Glutamine amidotransferase</fullName>
    </submittedName>
</protein>
<reference evidence="2 3" key="1">
    <citation type="submission" date="2019-03" db="EMBL/GenBank/DDBJ databases">
        <title>Diversity of the mouse oral microbiome.</title>
        <authorList>
            <person name="Joseph S."/>
            <person name="Aduse-Opoku J."/>
            <person name="Curtis M."/>
            <person name="Wade W."/>
            <person name="Hashim A."/>
        </authorList>
    </citation>
    <scope>NUCLEOTIDE SEQUENCE [LARGE SCALE GENOMIC DNA]</scope>
    <source>
        <strain evidence="2 3">P1012</strain>
    </source>
</reference>
<dbReference type="OrthoDB" id="5196541at2"/>
<keyword evidence="2" id="KW-0808">Transferase</keyword>
<dbReference type="GO" id="GO:0005829">
    <property type="term" value="C:cytosol"/>
    <property type="evidence" value="ECO:0007669"/>
    <property type="project" value="TreeGrafter"/>
</dbReference>
<dbReference type="InterPro" id="IPR029062">
    <property type="entry name" value="Class_I_gatase-like"/>
</dbReference>
<dbReference type="InterPro" id="IPR044992">
    <property type="entry name" value="ChyE-like"/>
</dbReference>
<name>A0A4Y9FYC4_9MICO</name>
<dbReference type="CDD" id="cd01741">
    <property type="entry name" value="GATase1_1"/>
    <property type="match status" value="1"/>
</dbReference>
<feature type="domain" description="Glutamine amidotransferase" evidence="1">
    <location>
        <begin position="79"/>
        <end position="222"/>
    </location>
</feature>
<dbReference type="PANTHER" id="PTHR42695">
    <property type="entry name" value="GLUTAMINE AMIDOTRANSFERASE YLR126C-RELATED"/>
    <property type="match status" value="1"/>
</dbReference>
<keyword evidence="2" id="KW-0315">Glutamine amidotransferase</keyword>
<evidence type="ECO:0000259" key="1">
    <source>
        <dbReference type="Pfam" id="PF00117"/>
    </source>
</evidence>
<dbReference type="NCBIfam" id="NF005743">
    <property type="entry name" value="PRK07567.1"/>
    <property type="match status" value="1"/>
</dbReference>
<dbReference type="Pfam" id="PF00117">
    <property type="entry name" value="GATase"/>
    <property type="match status" value="1"/>
</dbReference>
<proteinExistence type="predicted"/>
<organism evidence="2 3">
    <name type="scientific">Microbacterium paludicola</name>
    <dbReference type="NCBI Taxonomy" id="300019"/>
    <lineage>
        <taxon>Bacteria</taxon>
        <taxon>Bacillati</taxon>
        <taxon>Actinomycetota</taxon>
        <taxon>Actinomycetes</taxon>
        <taxon>Micrococcales</taxon>
        <taxon>Microbacteriaceae</taxon>
        <taxon>Microbacterium</taxon>
    </lineage>
</organism>